<feature type="compositionally biased region" description="Polar residues" evidence="3">
    <location>
        <begin position="140"/>
        <end position="161"/>
    </location>
</feature>
<dbReference type="STRING" id="86049.A0A1C1CGX2"/>
<dbReference type="GO" id="GO:0016491">
    <property type="term" value="F:oxidoreductase activity"/>
    <property type="evidence" value="ECO:0007669"/>
    <property type="project" value="UniProtKB-KW"/>
</dbReference>
<comment type="similarity">
    <text evidence="1">Belongs to the short-chain dehydrogenases/reductases (SDR) family.</text>
</comment>
<dbReference type="eggNOG" id="KOG1014">
    <property type="taxonomic scope" value="Eukaryota"/>
</dbReference>
<dbReference type="PANTHER" id="PTHR43669:SF4">
    <property type="entry name" value="SHORT-CHAIN DEHYDROGENASE"/>
    <property type="match status" value="1"/>
</dbReference>
<dbReference type="PANTHER" id="PTHR43669">
    <property type="entry name" value="5-KETO-D-GLUCONATE 5-REDUCTASE"/>
    <property type="match status" value="1"/>
</dbReference>
<evidence type="ECO:0000256" key="1">
    <source>
        <dbReference type="ARBA" id="ARBA00006484"/>
    </source>
</evidence>
<dbReference type="Gene3D" id="3.40.50.720">
    <property type="entry name" value="NAD(P)-binding Rossmann-like Domain"/>
    <property type="match status" value="1"/>
</dbReference>
<evidence type="ECO:0000256" key="2">
    <source>
        <dbReference type="ARBA" id="ARBA00023002"/>
    </source>
</evidence>
<dbReference type="EMBL" id="LGRB01000013">
    <property type="protein sequence ID" value="OCT47748.1"/>
    <property type="molecule type" value="Genomic_DNA"/>
</dbReference>
<dbReference type="SUPFAM" id="SSF51735">
    <property type="entry name" value="NAD(P)-binding Rossmann-fold domains"/>
    <property type="match status" value="1"/>
</dbReference>
<name>A0A1C1CGX2_9EURO</name>
<dbReference type="Proteomes" id="UP000094526">
    <property type="component" value="Unassembled WGS sequence"/>
</dbReference>
<sequence length="167" mass="18079">MSKILLILGSGVNVGAHTAKAFAAQGYKVASASRTAPKTPDGSHLHVTVDLSKPETVPEVFEKVRQEFGGEPSVVVYNDMLVGTFNKCRRAEERANRTNSSSFDATTPASQPDITSFFLPLLALEDPVTDTDHPPHRVQLRSSAPTHPTFSPSSRPRASATTKRRKP</sequence>
<keyword evidence="2" id="KW-0560">Oxidoreductase</keyword>
<dbReference type="InterPro" id="IPR036291">
    <property type="entry name" value="NAD(P)-bd_dom_sf"/>
</dbReference>
<gene>
    <name evidence="4" type="ORF">CLCR_03669</name>
</gene>
<keyword evidence="5" id="KW-1185">Reference proteome</keyword>
<proteinExistence type="inferred from homology"/>
<reference evidence="5" key="1">
    <citation type="submission" date="2015-07" db="EMBL/GenBank/DDBJ databases">
        <authorList>
            <person name="Teixeira M.M."/>
            <person name="Souza R.C."/>
            <person name="Almeida L.G."/>
            <person name="Vicente V.A."/>
            <person name="de Hoog S."/>
            <person name="Bocca A.L."/>
            <person name="de Almeida S.R."/>
            <person name="Vasconcelos A.T."/>
            <person name="Felipe M.S."/>
        </authorList>
    </citation>
    <scope>NUCLEOTIDE SEQUENCE [LARGE SCALE GENOMIC DNA]</scope>
    <source>
        <strain evidence="5">KSF</strain>
    </source>
</reference>
<feature type="region of interest" description="Disordered" evidence="3">
    <location>
        <begin position="126"/>
        <end position="167"/>
    </location>
</feature>
<evidence type="ECO:0000256" key="3">
    <source>
        <dbReference type="SAM" id="MobiDB-lite"/>
    </source>
</evidence>
<accession>A0A1C1CGX2</accession>
<dbReference type="OrthoDB" id="5336600at2759"/>
<evidence type="ECO:0000313" key="4">
    <source>
        <dbReference type="EMBL" id="OCT47748.1"/>
    </source>
</evidence>
<organism evidence="4 5">
    <name type="scientific">Cladophialophora carrionii</name>
    <dbReference type="NCBI Taxonomy" id="86049"/>
    <lineage>
        <taxon>Eukaryota</taxon>
        <taxon>Fungi</taxon>
        <taxon>Dikarya</taxon>
        <taxon>Ascomycota</taxon>
        <taxon>Pezizomycotina</taxon>
        <taxon>Eurotiomycetes</taxon>
        <taxon>Chaetothyriomycetidae</taxon>
        <taxon>Chaetothyriales</taxon>
        <taxon>Herpotrichiellaceae</taxon>
        <taxon>Cladophialophora</taxon>
    </lineage>
</organism>
<comment type="caution">
    <text evidence="4">The sequence shown here is derived from an EMBL/GenBank/DDBJ whole genome shotgun (WGS) entry which is preliminary data.</text>
</comment>
<protein>
    <submittedName>
        <fullName evidence="4">Uncharacterized protein</fullName>
    </submittedName>
</protein>
<evidence type="ECO:0000313" key="5">
    <source>
        <dbReference type="Proteomes" id="UP000094526"/>
    </source>
</evidence>
<dbReference type="AlphaFoldDB" id="A0A1C1CGX2"/>
<dbReference type="VEuPathDB" id="FungiDB:G647_04594"/>
<dbReference type="VEuPathDB" id="FungiDB:CLCR_03669"/>